<dbReference type="InterPro" id="IPR036322">
    <property type="entry name" value="WD40_repeat_dom_sf"/>
</dbReference>
<dbReference type="Gene3D" id="3.40.50.1820">
    <property type="entry name" value="alpha/beta hydrolase"/>
    <property type="match status" value="1"/>
</dbReference>
<keyword evidence="8" id="KW-1185">Reference proteome</keyword>
<dbReference type="SUPFAM" id="SSF52540">
    <property type="entry name" value="P-loop containing nucleoside triphosphate hydrolases"/>
    <property type="match status" value="1"/>
</dbReference>
<evidence type="ECO:0008006" key="9">
    <source>
        <dbReference type="Google" id="ProtNLM"/>
    </source>
</evidence>
<dbReference type="EMBL" id="MU864973">
    <property type="protein sequence ID" value="KAK4462349.1"/>
    <property type="molecule type" value="Genomic_DNA"/>
</dbReference>
<feature type="region of interest" description="Disordered" evidence="3">
    <location>
        <begin position="1402"/>
        <end position="1426"/>
    </location>
</feature>
<comment type="similarity">
    <text evidence="1">Belongs to the putative lipase ROG1 family.</text>
</comment>
<dbReference type="Pfam" id="PF05057">
    <property type="entry name" value="DUF676"/>
    <property type="match status" value="1"/>
</dbReference>
<dbReference type="PANTHER" id="PTHR10039">
    <property type="entry name" value="AMELOGENIN"/>
    <property type="match status" value="1"/>
</dbReference>
<dbReference type="Gene3D" id="2.130.10.10">
    <property type="entry name" value="YVTN repeat-like/Quinoprotein amine dehydrogenase"/>
    <property type="match status" value="2"/>
</dbReference>
<dbReference type="InterPro" id="IPR054471">
    <property type="entry name" value="GPIID_WHD"/>
</dbReference>
<dbReference type="Proteomes" id="UP001321749">
    <property type="component" value="Unassembled WGS sequence"/>
</dbReference>
<evidence type="ECO:0000256" key="1">
    <source>
        <dbReference type="ARBA" id="ARBA00007920"/>
    </source>
</evidence>
<dbReference type="Pfam" id="PF00400">
    <property type="entry name" value="WD40"/>
    <property type="match status" value="1"/>
</dbReference>
<dbReference type="Pfam" id="PF22939">
    <property type="entry name" value="WHD_GPIID"/>
    <property type="match status" value="1"/>
</dbReference>
<feature type="compositionally biased region" description="Basic and acidic residues" evidence="3">
    <location>
        <begin position="1406"/>
        <end position="1420"/>
    </location>
</feature>
<dbReference type="PANTHER" id="PTHR10039:SF16">
    <property type="entry name" value="GPI INOSITOL-DEACYLASE"/>
    <property type="match status" value="1"/>
</dbReference>
<evidence type="ECO:0000256" key="3">
    <source>
        <dbReference type="SAM" id="MobiDB-lite"/>
    </source>
</evidence>
<evidence type="ECO:0000256" key="2">
    <source>
        <dbReference type="ARBA" id="ARBA00022737"/>
    </source>
</evidence>
<dbReference type="Pfam" id="PF24883">
    <property type="entry name" value="NPHP3_N"/>
    <property type="match status" value="1"/>
</dbReference>
<dbReference type="SUPFAM" id="SSF53474">
    <property type="entry name" value="alpha/beta-Hydrolases"/>
    <property type="match status" value="1"/>
</dbReference>
<accession>A0AAV9HNL9</accession>
<feature type="domain" description="GPI inositol-deacylase winged helix" evidence="5">
    <location>
        <begin position="634"/>
        <end position="719"/>
    </location>
</feature>
<evidence type="ECO:0000313" key="7">
    <source>
        <dbReference type="EMBL" id="KAK4462349.1"/>
    </source>
</evidence>
<dbReference type="InterPro" id="IPR001680">
    <property type="entry name" value="WD40_rpt"/>
</dbReference>
<evidence type="ECO:0000313" key="8">
    <source>
        <dbReference type="Proteomes" id="UP001321749"/>
    </source>
</evidence>
<name>A0AAV9HNL9_9PEZI</name>
<dbReference type="InterPro" id="IPR056884">
    <property type="entry name" value="NPHP3-like_N"/>
</dbReference>
<dbReference type="SUPFAM" id="SSF50978">
    <property type="entry name" value="WD40 repeat-like"/>
    <property type="match status" value="1"/>
</dbReference>
<dbReference type="InterPro" id="IPR007751">
    <property type="entry name" value="DUF676_lipase-like"/>
</dbReference>
<evidence type="ECO:0000259" key="6">
    <source>
        <dbReference type="Pfam" id="PF24883"/>
    </source>
</evidence>
<comment type="caution">
    <text evidence="7">The sequence shown here is derived from an EMBL/GenBank/DDBJ whole genome shotgun (WGS) entry which is preliminary data.</text>
</comment>
<evidence type="ECO:0000259" key="5">
    <source>
        <dbReference type="Pfam" id="PF22939"/>
    </source>
</evidence>
<evidence type="ECO:0000259" key="4">
    <source>
        <dbReference type="Pfam" id="PF05057"/>
    </source>
</evidence>
<dbReference type="InterPro" id="IPR015943">
    <property type="entry name" value="WD40/YVTN_repeat-like_dom_sf"/>
</dbReference>
<keyword evidence="2" id="KW-0677">Repeat</keyword>
<sequence length="1688" mass="187334">MDHSRGLRSFSSLISRSRSDGTLHGSTFATDSSYSSTVSSIAETDDDKKGPLGLTTLHEPTPPTPAVADIVFIHGLGGGSRKTWSSSPDLGQFWPQAWLSVDNDFQDVRIHSFGYRADWDERQQSILDIHGFAQTLLAAVRNHPTIRRAETRIIFVGHSMGGCVAKKAYLLAHEDPAASDICRRIQSMFFLGTPHRGSDMAAVLDNILRSTSTFGTWGKKRFVADLTPNSAALVAINDSFRHVAPALRLWSFHETLPLRQGVMSRIVVDQHSATLQYHNEEIVPMNADHRTICKFKTPSDPNYHILRNALVTAVDLARATAISRQPTPRLSSSRAQVRLSVRSFLGVQTLPECDLESLRVLRQPGSCRWLSEKDFFTSWTSGTGPHNILWLTGRPGVGKSILSSHVIEQLQSSQFYCSYYMCKNTESGGSLLLDCFRSIAFQMAVQDDRVLDALEQLMQDQPLWDNSDESSFWHHVFASCIFRLPLASRHFWVVDGVDECANSDWLFTKRFLSTIPSNICFFGTSRPVHNIITRGLTSLGSKAYCHSLSDEDTLEDIRLFLNTRLMDLELLEDDSDRERICQKILDQSRGSFLWVRLVLQELEDAFTQEAIEDVLQNIPDHLFYLYDRLTRAIMANSHKAALARSIFKWVVLCSRPLTVDELRDAIKLDTGQTVQNSTKAIPEICSHLLYINQDNRVQLIHETAREFLLSSHADLAFTVNKNGGHTSIACALLDYLQRTFSPRASPPATGLKSRKESASNISANGPLLHYAVRFFSHHVLKATSSNDDLMNRLDDLLRDRAVLYLIEHISKTGDLSAIPRSAMNIREYLKRRSKYVPPTDQSIERAGNWVHDLIRVTAKFRPQLLGQPQSIHSIVPYLCPVSSAISQLAGKQKAGPFRISGHLPTVWDECLSRIDFQGGLATAVAHGSHFFAIGLSTGYITVYNSDSAQCSQKFKHAERVTNLEFSADDTYLASCGAKFLSIWDPTSGTIVHQFSLHSTPLAITFRGSEEIYCALQSGTLIRWNLIGTDSTMTPRHTDLDSEEGPTSRQPVNYRKATRAAFCNLENGELLVAIGYSTPPIMIWNELELSDFKPRLLGLCSPDDDIVTRHINSMCLNSHPEVPVLVVSYQDGTLCGFNYETMSQTFRRRQVYATHLSCSANGRTLIAATSRGAVEIFEFGGSSEITLERIYSSNYVLDEALRDIKFSPDGLRFIDVRAKQGRLWAPGVLVKLSFMDDDLLSTNASTMPESNNLPGALLERPMGMLTPDDVPNITSCLASDGSGKWIVAGKSNGDVVLFSAEAGTAVQTLYRHGRGVSVVFVAMDRNGSIIVSADSGGRVLVTKSAGPLCESATGSSLTRSSSIVQEHRFEKAVRQLLISPAADMVLISGRYWHKLLEIASGATVHSDQPHNPEMKEPKDSSSSDNYAFQHPSNPEWFTIMTESTARLFSWTDFSELTAPDGIRLCRPRHLAGDMPMTDKSAPTASTSSRAASYHVGAKFVLEVIEGRFGSQPDFYIWEDSALNPSATEEPSDVHPRKAPGLDSISPNVLCVLGVMDQTKVVFMDVNLWVCSVDIQSFDAQQPAAPMSTNQNRGGQAQCMVERHFFALSEWKAAFGVFRCVTWPWRGSDGRKSGISVAFANIGDVIVASWDSKYSETVVPMVGKEVLARSATGNGAKTRWQDIWRPVCKE</sequence>
<gene>
    <name evidence="7" type="ORF">QBC42DRAFT_267947</name>
</gene>
<feature type="domain" description="Nephrocystin 3-like N-terminal" evidence="6">
    <location>
        <begin position="365"/>
        <end position="526"/>
    </location>
</feature>
<feature type="domain" description="DUF676" evidence="4">
    <location>
        <begin position="70"/>
        <end position="200"/>
    </location>
</feature>
<dbReference type="Gene3D" id="3.40.50.300">
    <property type="entry name" value="P-loop containing nucleotide triphosphate hydrolases"/>
    <property type="match status" value="1"/>
</dbReference>
<feature type="region of interest" description="Disordered" evidence="3">
    <location>
        <begin position="39"/>
        <end position="61"/>
    </location>
</feature>
<dbReference type="InterPro" id="IPR027417">
    <property type="entry name" value="P-loop_NTPase"/>
</dbReference>
<reference evidence="7" key="2">
    <citation type="submission" date="2023-06" db="EMBL/GenBank/DDBJ databases">
        <authorList>
            <consortium name="Lawrence Berkeley National Laboratory"/>
            <person name="Mondo S.J."/>
            <person name="Hensen N."/>
            <person name="Bonometti L."/>
            <person name="Westerberg I."/>
            <person name="Brannstrom I.O."/>
            <person name="Guillou S."/>
            <person name="Cros-Aarteil S."/>
            <person name="Calhoun S."/>
            <person name="Haridas S."/>
            <person name="Kuo A."/>
            <person name="Pangilinan J."/>
            <person name="Riley R."/>
            <person name="Labutti K."/>
            <person name="Andreopoulos B."/>
            <person name="Lipzen A."/>
            <person name="Chen C."/>
            <person name="Yanf M."/>
            <person name="Daum C."/>
            <person name="Ng V."/>
            <person name="Clum A."/>
            <person name="Steindorff A."/>
            <person name="Ohm R."/>
            <person name="Martin F."/>
            <person name="Silar P."/>
            <person name="Natvig D."/>
            <person name="Lalanne C."/>
            <person name="Gautier V."/>
            <person name="Ament-Velasquez S.L."/>
            <person name="Kruys A."/>
            <person name="Hutchinson M.I."/>
            <person name="Powell A.J."/>
            <person name="Barry K."/>
            <person name="Miller A.N."/>
            <person name="Grigoriev I.V."/>
            <person name="Debuchy R."/>
            <person name="Gladieux P."/>
            <person name="Thoren M.H."/>
            <person name="Johannesson H."/>
        </authorList>
    </citation>
    <scope>NUCLEOTIDE SEQUENCE</scope>
    <source>
        <strain evidence="7">PSN324</strain>
    </source>
</reference>
<reference evidence="7" key="1">
    <citation type="journal article" date="2023" name="Mol. Phylogenet. Evol.">
        <title>Genome-scale phylogeny and comparative genomics of the fungal order Sordariales.</title>
        <authorList>
            <person name="Hensen N."/>
            <person name="Bonometti L."/>
            <person name="Westerberg I."/>
            <person name="Brannstrom I.O."/>
            <person name="Guillou S."/>
            <person name="Cros-Aarteil S."/>
            <person name="Calhoun S."/>
            <person name="Haridas S."/>
            <person name="Kuo A."/>
            <person name="Mondo S."/>
            <person name="Pangilinan J."/>
            <person name="Riley R."/>
            <person name="LaButti K."/>
            <person name="Andreopoulos B."/>
            <person name="Lipzen A."/>
            <person name="Chen C."/>
            <person name="Yan M."/>
            <person name="Daum C."/>
            <person name="Ng V."/>
            <person name="Clum A."/>
            <person name="Steindorff A."/>
            <person name="Ohm R.A."/>
            <person name="Martin F."/>
            <person name="Silar P."/>
            <person name="Natvig D.O."/>
            <person name="Lalanne C."/>
            <person name="Gautier V."/>
            <person name="Ament-Velasquez S.L."/>
            <person name="Kruys A."/>
            <person name="Hutchinson M.I."/>
            <person name="Powell A.J."/>
            <person name="Barry K."/>
            <person name="Miller A.N."/>
            <person name="Grigoriev I.V."/>
            <person name="Debuchy R."/>
            <person name="Gladieux P."/>
            <person name="Hiltunen Thoren M."/>
            <person name="Johannesson H."/>
        </authorList>
    </citation>
    <scope>NUCLEOTIDE SEQUENCE</scope>
    <source>
        <strain evidence="7">PSN324</strain>
    </source>
</reference>
<protein>
    <recommendedName>
        <fullName evidence="9">GPI inositol-deacylase</fullName>
    </recommendedName>
</protein>
<dbReference type="InterPro" id="IPR029058">
    <property type="entry name" value="AB_hydrolase_fold"/>
</dbReference>
<dbReference type="SMART" id="SM00320">
    <property type="entry name" value="WD40"/>
    <property type="match status" value="4"/>
</dbReference>
<proteinExistence type="inferred from homology"/>
<organism evidence="7 8">
    <name type="scientific">Cladorrhinum samala</name>
    <dbReference type="NCBI Taxonomy" id="585594"/>
    <lineage>
        <taxon>Eukaryota</taxon>
        <taxon>Fungi</taxon>
        <taxon>Dikarya</taxon>
        <taxon>Ascomycota</taxon>
        <taxon>Pezizomycotina</taxon>
        <taxon>Sordariomycetes</taxon>
        <taxon>Sordariomycetidae</taxon>
        <taxon>Sordariales</taxon>
        <taxon>Podosporaceae</taxon>
        <taxon>Cladorrhinum</taxon>
    </lineage>
</organism>